<dbReference type="AlphaFoldDB" id="A0A453EE70"/>
<proteinExistence type="predicted"/>
<organism evidence="2 3">
    <name type="scientific">Aegilops tauschii subsp. strangulata</name>
    <name type="common">Goatgrass</name>
    <dbReference type="NCBI Taxonomy" id="200361"/>
    <lineage>
        <taxon>Eukaryota</taxon>
        <taxon>Viridiplantae</taxon>
        <taxon>Streptophyta</taxon>
        <taxon>Embryophyta</taxon>
        <taxon>Tracheophyta</taxon>
        <taxon>Spermatophyta</taxon>
        <taxon>Magnoliopsida</taxon>
        <taxon>Liliopsida</taxon>
        <taxon>Poales</taxon>
        <taxon>Poaceae</taxon>
        <taxon>BOP clade</taxon>
        <taxon>Pooideae</taxon>
        <taxon>Triticodae</taxon>
        <taxon>Triticeae</taxon>
        <taxon>Triticinae</taxon>
        <taxon>Aegilops</taxon>
    </lineage>
</organism>
<accession>A0A453EE70</accession>
<keyword evidence="3" id="KW-1185">Reference proteome</keyword>
<dbReference type="EnsemblPlants" id="AET3Gv20313100.2">
    <property type="protein sequence ID" value="AET3Gv20313100.2"/>
    <property type="gene ID" value="AET3Gv20313100"/>
</dbReference>
<dbReference type="Proteomes" id="UP000015105">
    <property type="component" value="Chromosome 3D"/>
</dbReference>
<evidence type="ECO:0000313" key="3">
    <source>
        <dbReference type="Proteomes" id="UP000015105"/>
    </source>
</evidence>
<protein>
    <submittedName>
        <fullName evidence="2">Uncharacterized protein</fullName>
    </submittedName>
</protein>
<reference evidence="3" key="2">
    <citation type="journal article" date="2017" name="Nat. Plants">
        <title>The Aegilops tauschii genome reveals multiple impacts of transposons.</title>
        <authorList>
            <person name="Zhao G."/>
            <person name="Zou C."/>
            <person name="Li K."/>
            <person name="Wang K."/>
            <person name="Li T."/>
            <person name="Gao L."/>
            <person name="Zhang X."/>
            <person name="Wang H."/>
            <person name="Yang Z."/>
            <person name="Liu X."/>
            <person name="Jiang W."/>
            <person name="Mao L."/>
            <person name="Kong X."/>
            <person name="Jiao Y."/>
            <person name="Jia J."/>
        </authorList>
    </citation>
    <scope>NUCLEOTIDE SEQUENCE [LARGE SCALE GENOMIC DNA]</scope>
    <source>
        <strain evidence="3">cv. AL8/78</strain>
    </source>
</reference>
<feature type="region of interest" description="Disordered" evidence="1">
    <location>
        <begin position="1"/>
        <end position="27"/>
    </location>
</feature>
<sequence length="72" mass="7904">PRSSADTSMTHSHSQELAPVATTNDPAFSHNDVLTHTHHQSAYINISSGAWISTQPKLINQHDFFHALPCPT</sequence>
<feature type="compositionally biased region" description="Polar residues" evidence="1">
    <location>
        <begin position="1"/>
        <end position="12"/>
    </location>
</feature>
<evidence type="ECO:0000313" key="2">
    <source>
        <dbReference type="EnsemblPlants" id="AET3Gv20313100.2"/>
    </source>
</evidence>
<reference evidence="2" key="3">
    <citation type="journal article" date="2017" name="Nature">
        <title>Genome sequence of the progenitor of the wheat D genome Aegilops tauschii.</title>
        <authorList>
            <person name="Luo M.C."/>
            <person name="Gu Y.Q."/>
            <person name="Puiu D."/>
            <person name="Wang H."/>
            <person name="Twardziok S.O."/>
            <person name="Deal K.R."/>
            <person name="Huo N."/>
            <person name="Zhu T."/>
            <person name="Wang L."/>
            <person name="Wang Y."/>
            <person name="McGuire P.E."/>
            <person name="Liu S."/>
            <person name="Long H."/>
            <person name="Ramasamy R.K."/>
            <person name="Rodriguez J.C."/>
            <person name="Van S.L."/>
            <person name="Yuan L."/>
            <person name="Wang Z."/>
            <person name="Xia Z."/>
            <person name="Xiao L."/>
            <person name="Anderson O.D."/>
            <person name="Ouyang S."/>
            <person name="Liang Y."/>
            <person name="Zimin A.V."/>
            <person name="Pertea G."/>
            <person name="Qi P."/>
            <person name="Bennetzen J.L."/>
            <person name="Dai X."/>
            <person name="Dawson M.W."/>
            <person name="Muller H.G."/>
            <person name="Kugler K."/>
            <person name="Rivarola-Duarte L."/>
            <person name="Spannagl M."/>
            <person name="Mayer K.F.X."/>
            <person name="Lu F.H."/>
            <person name="Bevan M.W."/>
            <person name="Leroy P."/>
            <person name="Li P."/>
            <person name="You F.M."/>
            <person name="Sun Q."/>
            <person name="Liu Z."/>
            <person name="Lyons E."/>
            <person name="Wicker T."/>
            <person name="Salzberg S.L."/>
            <person name="Devos K.M."/>
            <person name="Dvorak J."/>
        </authorList>
    </citation>
    <scope>NUCLEOTIDE SEQUENCE [LARGE SCALE GENOMIC DNA]</scope>
    <source>
        <strain evidence="2">cv. AL8/78</strain>
    </source>
</reference>
<evidence type="ECO:0000256" key="1">
    <source>
        <dbReference type="SAM" id="MobiDB-lite"/>
    </source>
</evidence>
<dbReference type="Gramene" id="AET3Gv20313100.2">
    <property type="protein sequence ID" value="AET3Gv20313100.2"/>
    <property type="gene ID" value="AET3Gv20313100"/>
</dbReference>
<reference evidence="2" key="4">
    <citation type="submission" date="2019-03" db="UniProtKB">
        <authorList>
            <consortium name="EnsemblPlants"/>
        </authorList>
    </citation>
    <scope>IDENTIFICATION</scope>
</reference>
<name>A0A453EE70_AEGTS</name>
<reference evidence="3" key="1">
    <citation type="journal article" date="2014" name="Science">
        <title>Ancient hybridizations among the ancestral genomes of bread wheat.</title>
        <authorList>
            <consortium name="International Wheat Genome Sequencing Consortium,"/>
            <person name="Marcussen T."/>
            <person name="Sandve S.R."/>
            <person name="Heier L."/>
            <person name="Spannagl M."/>
            <person name="Pfeifer M."/>
            <person name="Jakobsen K.S."/>
            <person name="Wulff B.B."/>
            <person name="Steuernagel B."/>
            <person name="Mayer K.F."/>
            <person name="Olsen O.A."/>
        </authorList>
    </citation>
    <scope>NUCLEOTIDE SEQUENCE [LARGE SCALE GENOMIC DNA]</scope>
    <source>
        <strain evidence="3">cv. AL8/78</strain>
    </source>
</reference>
<reference evidence="2" key="5">
    <citation type="journal article" date="2021" name="G3 (Bethesda)">
        <title>Aegilops tauschii genome assembly Aet v5.0 features greater sequence contiguity and improved annotation.</title>
        <authorList>
            <person name="Wang L."/>
            <person name="Zhu T."/>
            <person name="Rodriguez J.C."/>
            <person name="Deal K.R."/>
            <person name="Dubcovsky J."/>
            <person name="McGuire P.E."/>
            <person name="Lux T."/>
            <person name="Spannagl M."/>
            <person name="Mayer K.F.X."/>
            <person name="Baldrich P."/>
            <person name="Meyers B.C."/>
            <person name="Huo N."/>
            <person name="Gu Y.Q."/>
            <person name="Zhou H."/>
            <person name="Devos K.M."/>
            <person name="Bennetzen J.L."/>
            <person name="Unver T."/>
            <person name="Budak H."/>
            <person name="Gulick P.J."/>
            <person name="Galiba G."/>
            <person name="Kalapos B."/>
            <person name="Nelson D.R."/>
            <person name="Li P."/>
            <person name="You F.M."/>
            <person name="Luo M.C."/>
            <person name="Dvorak J."/>
        </authorList>
    </citation>
    <scope>NUCLEOTIDE SEQUENCE [LARGE SCALE GENOMIC DNA]</scope>
    <source>
        <strain evidence="2">cv. AL8/78</strain>
    </source>
</reference>